<comment type="caution">
    <text evidence="4">The sequence shown here is derived from an EMBL/GenBank/DDBJ whole genome shotgun (WGS) entry which is preliminary data.</text>
</comment>
<evidence type="ECO:0000256" key="2">
    <source>
        <dbReference type="SAM" id="MobiDB-lite"/>
    </source>
</evidence>
<dbReference type="Proteomes" id="UP000829685">
    <property type="component" value="Unassembled WGS sequence"/>
</dbReference>
<keyword evidence="1" id="KW-0378">Hydrolase</keyword>
<feature type="compositionally biased region" description="Polar residues" evidence="2">
    <location>
        <begin position="88"/>
        <end position="100"/>
    </location>
</feature>
<evidence type="ECO:0000256" key="1">
    <source>
        <dbReference type="ARBA" id="ARBA00022801"/>
    </source>
</evidence>
<feature type="compositionally biased region" description="Basic and acidic residues" evidence="2">
    <location>
        <begin position="1"/>
        <end position="10"/>
    </location>
</feature>
<proteinExistence type="predicted"/>
<keyword evidence="5" id="KW-1185">Reference proteome</keyword>
<feature type="domain" description="UFSP1/2/DUB catalytic" evidence="3">
    <location>
        <begin position="202"/>
        <end position="423"/>
    </location>
</feature>
<dbReference type="InterPro" id="IPR012462">
    <property type="entry name" value="UFSP1/2_DUB_cat"/>
</dbReference>
<dbReference type="EMBL" id="JAFIMR010000070">
    <property type="protein sequence ID" value="KAI1850459.1"/>
    <property type="molecule type" value="Genomic_DNA"/>
</dbReference>
<dbReference type="Pfam" id="PF07910">
    <property type="entry name" value="Peptidase_C78"/>
    <property type="match status" value="1"/>
</dbReference>
<evidence type="ECO:0000313" key="4">
    <source>
        <dbReference type="EMBL" id="KAI1850459.1"/>
    </source>
</evidence>
<name>A0A9P9W8P8_9PEZI</name>
<feature type="region of interest" description="Disordered" evidence="2">
    <location>
        <begin position="1"/>
        <end position="24"/>
    </location>
</feature>
<feature type="compositionally biased region" description="Polar residues" evidence="2">
    <location>
        <begin position="64"/>
        <end position="79"/>
    </location>
</feature>
<dbReference type="AlphaFoldDB" id="A0A9P9W8P8"/>
<dbReference type="Gene3D" id="3.90.70.130">
    <property type="match status" value="1"/>
</dbReference>
<evidence type="ECO:0000259" key="3">
    <source>
        <dbReference type="Pfam" id="PF07910"/>
    </source>
</evidence>
<feature type="region of interest" description="Disordered" evidence="2">
    <location>
        <begin position="59"/>
        <end position="126"/>
    </location>
</feature>
<protein>
    <recommendedName>
        <fullName evidence="3">UFSP1/2/DUB catalytic domain-containing protein</fullName>
    </recommendedName>
</protein>
<gene>
    <name evidence="4" type="ORF">JX265_013421</name>
</gene>
<reference evidence="4" key="1">
    <citation type="submission" date="2021-03" db="EMBL/GenBank/DDBJ databases">
        <title>Revisited historic fungal species revealed as producer of novel bioactive compounds through whole genome sequencing and comparative genomics.</title>
        <authorList>
            <person name="Vignolle G.A."/>
            <person name="Hochenegger N."/>
            <person name="Mach R.L."/>
            <person name="Mach-Aigner A.R."/>
            <person name="Javad Rahimi M."/>
            <person name="Salim K.A."/>
            <person name="Chan C.M."/>
            <person name="Lim L.B.L."/>
            <person name="Cai F."/>
            <person name="Druzhinina I.S."/>
            <person name="U'Ren J.M."/>
            <person name="Derntl C."/>
        </authorList>
    </citation>
    <scope>NUCLEOTIDE SEQUENCE</scope>
    <source>
        <strain evidence="4">TUCIM 5799</strain>
    </source>
</reference>
<accession>A0A9P9W8P8</accession>
<sequence>MHMEEAHAEGESPFVVRDGASASTGVSAEQQDFALCPVDGCEEHVVLAELDDHLELHNAEEDLTPNQAPVTDTRASSRSRSNEYRSPYSGSGSGNSTSKENMPPRKDHAADHQADDINRENGTVNRWKQILSMPSATRKRLEGATAANGVPKKRLGKSELGRYAHEDVMPGWLVQLLKEKGQVSQSGMVPVLAQILEQSKTTKYAYLCHPAVNHISKLKREGGFCGYRNIQMLSSYIVGRQAPGAAQLNGKIPTLFKIQDLIENAWDRGINTQGRIETGGVRGTRKYIGTPEAQALFLSLDIPCNAQGFKDPHPGTAEAQMLRHVEDYFMSGDFDPEAKVRKTSLPPIYFQHRGHSMTIVGIEKRADGTRELLVFDPMFHDSDSLVKHVGSRREFKVKSPDSSLKLYRRGNKYLKRFHEFELLKLTSRIPSDSREQEETLAS</sequence>
<feature type="compositionally biased region" description="Basic and acidic residues" evidence="2">
    <location>
        <begin position="102"/>
        <end position="119"/>
    </location>
</feature>
<dbReference type="GO" id="GO:0016787">
    <property type="term" value="F:hydrolase activity"/>
    <property type="evidence" value="ECO:0007669"/>
    <property type="project" value="UniProtKB-KW"/>
</dbReference>
<organism evidence="4 5">
    <name type="scientific">Neoarthrinium moseri</name>
    <dbReference type="NCBI Taxonomy" id="1658444"/>
    <lineage>
        <taxon>Eukaryota</taxon>
        <taxon>Fungi</taxon>
        <taxon>Dikarya</taxon>
        <taxon>Ascomycota</taxon>
        <taxon>Pezizomycotina</taxon>
        <taxon>Sordariomycetes</taxon>
        <taxon>Xylariomycetidae</taxon>
        <taxon>Amphisphaeriales</taxon>
        <taxon>Apiosporaceae</taxon>
        <taxon>Neoarthrinium</taxon>
    </lineage>
</organism>
<evidence type="ECO:0000313" key="5">
    <source>
        <dbReference type="Proteomes" id="UP000829685"/>
    </source>
</evidence>